<organism evidence="1 2">
    <name type="scientific">Coptotermes formosanus</name>
    <name type="common">Formosan subterranean termite</name>
    <dbReference type="NCBI Taxonomy" id="36987"/>
    <lineage>
        <taxon>Eukaryota</taxon>
        <taxon>Metazoa</taxon>
        <taxon>Ecdysozoa</taxon>
        <taxon>Arthropoda</taxon>
        <taxon>Hexapoda</taxon>
        <taxon>Insecta</taxon>
        <taxon>Pterygota</taxon>
        <taxon>Neoptera</taxon>
        <taxon>Polyneoptera</taxon>
        <taxon>Dictyoptera</taxon>
        <taxon>Blattodea</taxon>
        <taxon>Blattoidea</taxon>
        <taxon>Termitoidae</taxon>
        <taxon>Rhinotermitidae</taxon>
        <taxon>Coptotermes</taxon>
    </lineage>
</organism>
<gene>
    <name evidence="1" type="ORF">Cfor_01973</name>
</gene>
<keyword evidence="2" id="KW-1185">Reference proteome</keyword>
<accession>A0A6L2Q1X7</accession>
<dbReference type="Proteomes" id="UP000502823">
    <property type="component" value="Unassembled WGS sequence"/>
</dbReference>
<proteinExistence type="predicted"/>
<reference evidence="2" key="1">
    <citation type="submission" date="2020-01" db="EMBL/GenBank/DDBJ databases">
        <title>Draft genome sequence of the Termite Coptotermes fromosanus.</title>
        <authorList>
            <person name="Itakura S."/>
            <person name="Yosikawa Y."/>
            <person name="Umezawa K."/>
        </authorList>
    </citation>
    <scope>NUCLEOTIDE SEQUENCE [LARGE SCALE GENOMIC DNA]</scope>
</reference>
<dbReference type="EMBL" id="BLKM01012535">
    <property type="protein sequence ID" value="GFG36765.1"/>
    <property type="molecule type" value="Genomic_DNA"/>
</dbReference>
<name>A0A6L2Q1X7_COPFO</name>
<protein>
    <submittedName>
        <fullName evidence="1">Uncharacterized protein</fullName>
    </submittedName>
</protein>
<dbReference type="OrthoDB" id="425619at2759"/>
<comment type="caution">
    <text evidence="1">The sequence shown here is derived from an EMBL/GenBank/DDBJ whole genome shotgun (WGS) entry which is preliminary data.</text>
</comment>
<evidence type="ECO:0000313" key="2">
    <source>
        <dbReference type="Proteomes" id="UP000502823"/>
    </source>
</evidence>
<dbReference type="AlphaFoldDB" id="A0A6L2Q1X7"/>
<sequence length="113" mass="12889">MMPDVFERTLYKSPDQVPADGRLQDKLLRAYAKMKRKANERQGKGQLGLSKWEPKLHNRVLVRSQHISDAAQGVTAKFIPSYSGRYSITQIIPPCSSYPARMGRSEDRSTKEH</sequence>
<evidence type="ECO:0000313" key="1">
    <source>
        <dbReference type="EMBL" id="GFG36765.1"/>
    </source>
</evidence>
<dbReference type="InParanoid" id="A0A6L2Q1X7"/>